<dbReference type="GeneID" id="71988337"/>
<accession>A0A9Q8LC77</accession>
<dbReference type="KEGG" id="ffu:CLAFUR5_08459"/>
<evidence type="ECO:0000313" key="1">
    <source>
        <dbReference type="EMBL" id="UJO14695.1"/>
    </source>
</evidence>
<proteinExistence type="predicted"/>
<dbReference type="EMBL" id="CP090165">
    <property type="protein sequence ID" value="UJO14695.1"/>
    <property type="molecule type" value="Genomic_DNA"/>
</dbReference>
<protein>
    <submittedName>
        <fullName evidence="1">Uncharacterized protein</fullName>
    </submittedName>
</protein>
<reference evidence="1" key="2">
    <citation type="journal article" date="2022" name="Microb. Genom.">
        <title>A chromosome-scale genome assembly of the tomato pathogen Cladosporium fulvum reveals a compartmentalized genome architecture and the presence of a dispensable chromosome.</title>
        <authorList>
            <person name="Zaccaron A.Z."/>
            <person name="Chen L.H."/>
            <person name="Samaras A."/>
            <person name="Stergiopoulos I."/>
        </authorList>
    </citation>
    <scope>NUCLEOTIDE SEQUENCE</scope>
    <source>
        <strain evidence="1">Race5_Kim</strain>
    </source>
</reference>
<dbReference type="RefSeq" id="XP_047759061.1">
    <property type="nucleotide sequence ID" value="XM_047907607.1"/>
</dbReference>
<reference evidence="1" key="1">
    <citation type="submission" date="2021-12" db="EMBL/GenBank/DDBJ databases">
        <authorList>
            <person name="Zaccaron A."/>
            <person name="Stergiopoulos I."/>
        </authorList>
    </citation>
    <scope>NUCLEOTIDE SEQUENCE</scope>
    <source>
        <strain evidence="1">Race5_Kim</strain>
    </source>
</reference>
<dbReference type="Proteomes" id="UP000756132">
    <property type="component" value="Chromosome 3"/>
</dbReference>
<name>A0A9Q8LC77_PASFU</name>
<sequence>MTKRPEQSNNVKPIFLPVVKLEVQSVGIGIVRISRSVDTLSTVEIQTSCIRIEHCAGGGGLTCQFCANGKQPRQTVKKARDVAVLAFEFAGLTWLSYASASRCRGSAVDVEAYAPPRQRGSLKKLLSC</sequence>
<gene>
    <name evidence="1" type="ORF">CLAFUR5_08459</name>
</gene>
<organism evidence="1 2">
    <name type="scientific">Passalora fulva</name>
    <name type="common">Tomato leaf mold</name>
    <name type="synonym">Cladosporium fulvum</name>
    <dbReference type="NCBI Taxonomy" id="5499"/>
    <lineage>
        <taxon>Eukaryota</taxon>
        <taxon>Fungi</taxon>
        <taxon>Dikarya</taxon>
        <taxon>Ascomycota</taxon>
        <taxon>Pezizomycotina</taxon>
        <taxon>Dothideomycetes</taxon>
        <taxon>Dothideomycetidae</taxon>
        <taxon>Mycosphaerellales</taxon>
        <taxon>Mycosphaerellaceae</taxon>
        <taxon>Fulvia</taxon>
    </lineage>
</organism>
<keyword evidence="2" id="KW-1185">Reference proteome</keyword>
<dbReference type="AlphaFoldDB" id="A0A9Q8LC77"/>
<evidence type="ECO:0000313" key="2">
    <source>
        <dbReference type="Proteomes" id="UP000756132"/>
    </source>
</evidence>